<dbReference type="Proteomes" id="UP001057134">
    <property type="component" value="Chromosome"/>
</dbReference>
<dbReference type="GO" id="GO:0016746">
    <property type="term" value="F:acyltransferase activity"/>
    <property type="evidence" value="ECO:0007669"/>
    <property type="project" value="UniProtKB-KW"/>
</dbReference>
<dbReference type="CDD" id="cd04301">
    <property type="entry name" value="NAT_SF"/>
    <property type="match status" value="1"/>
</dbReference>
<keyword evidence="5" id="KW-1185">Reference proteome</keyword>
<dbReference type="InterPro" id="IPR016181">
    <property type="entry name" value="Acyl_CoA_acyltransferase"/>
</dbReference>
<evidence type="ECO:0000256" key="2">
    <source>
        <dbReference type="ARBA" id="ARBA00023315"/>
    </source>
</evidence>
<evidence type="ECO:0000313" key="5">
    <source>
        <dbReference type="Proteomes" id="UP001057134"/>
    </source>
</evidence>
<feature type="domain" description="N-acetyltransferase" evidence="3">
    <location>
        <begin position="8"/>
        <end position="169"/>
    </location>
</feature>
<dbReference type="SUPFAM" id="SSF55729">
    <property type="entry name" value="Acyl-CoA N-acyltransferases (Nat)"/>
    <property type="match status" value="1"/>
</dbReference>
<dbReference type="Gene3D" id="3.40.630.30">
    <property type="match status" value="1"/>
</dbReference>
<keyword evidence="2 4" id="KW-0012">Acyltransferase</keyword>
<name>A0ABY4RW87_9BACL</name>
<organism evidence="4 5">
    <name type="scientific">Paenibacillus konkukensis</name>
    <dbReference type="NCBI Taxonomy" id="2020716"/>
    <lineage>
        <taxon>Bacteria</taxon>
        <taxon>Bacillati</taxon>
        <taxon>Bacillota</taxon>
        <taxon>Bacilli</taxon>
        <taxon>Bacillales</taxon>
        <taxon>Paenibacillaceae</taxon>
        <taxon>Paenibacillus</taxon>
    </lineage>
</organism>
<dbReference type="RefSeq" id="WP_249862100.1">
    <property type="nucleotide sequence ID" value="NZ_CP027059.1"/>
</dbReference>
<evidence type="ECO:0000256" key="1">
    <source>
        <dbReference type="ARBA" id="ARBA00022679"/>
    </source>
</evidence>
<dbReference type="PROSITE" id="PS51186">
    <property type="entry name" value="GNAT"/>
    <property type="match status" value="1"/>
</dbReference>
<protein>
    <submittedName>
        <fullName evidence="4">Acetyltransferase</fullName>
        <ecNumber evidence="4">2.3.1.-</ecNumber>
    </submittedName>
</protein>
<proteinExistence type="predicted"/>
<evidence type="ECO:0000259" key="3">
    <source>
        <dbReference type="PROSITE" id="PS51186"/>
    </source>
</evidence>
<dbReference type="InterPro" id="IPR050832">
    <property type="entry name" value="Bact_Acetyltransf"/>
</dbReference>
<dbReference type="EC" id="2.3.1.-" evidence="4"/>
<sequence length="169" mass="18511">MSGKWHIREIVKLTPSLSEDLSQLLVEVVEDGASVGFLPPLSREEANSYWNGVLQPGILLWAAVMDDAAVGTVQLQLAQKANASHRAEIAKLMVHPLARRKGIAKALMHAAENRAREEGRSLLVLDTREGDASNRLYLSMGYIEAGRIPGYARSADGRLDGTVLYYKTV</sequence>
<accession>A0ABY4RW87</accession>
<dbReference type="PANTHER" id="PTHR43877:SF2">
    <property type="entry name" value="AMINOALKYLPHOSPHONATE N-ACETYLTRANSFERASE-RELATED"/>
    <property type="match status" value="1"/>
</dbReference>
<keyword evidence="1 4" id="KW-0808">Transferase</keyword>
<gene>
    <name evidence="4" type="primary">ttr</name>
    <name evidence="4" type="ORF">SK3146_05870</name>
</gene>
<dbReference type="EMBL" id="CP027059">
    <property type="protein sequence ID" value="UQZ86577.1"/>
    <property type="molecule type" value="Genomic_DNA"/>
</dbReference>
<dbReference type="InterPro" id="IPR000182">
    <property type="entry name" value="GNAT_dom"/>
</dbReference>
<dbReference type="PANTHER" id="PTHR43877">
    <property type="entry name" value="AMINOALKYLPHOSPHONATE N-ACETYLTRANSFERASE-RELATED-RELATED"/>
    <property type="match status" value="1"/>
</dbReference>
<evidence type="ECO:0000313" key="4">
    <source>
        <dbReference type="EMBL" id="UQZ86577.1"/>
    </source>
</evidence>
<reference evidence="4" key="2">
    <citation type="journal article" date="2021" name="J Anim Sci Technol">
        <title>Complete genome sequence of Paenibacillus konkukensis sp. nov. SK3146 as a potential probiotic strain.</title>
        <authorList>
            <person name="Jung H.I."/>
            <person name="Park S."/>
            <person name="Niu K.M."/>
            <person name="Lee S.W."/>
            <person name="Kothari D."/>
            <person name="Yi K.J."/>
            <person name="Kim S.K."/>
        </authorList>
    </citation>
    <scope>NUCLEOTIDE SEQUENCE</scope>
    <source>
        <strain evidence="4">SK3146</strain>
    </source>
</reference>
<dbReference type="Pfam" id="PF00583">
    <property type="entry name" value="Acetyltransf_1"/>
    <property type="match status" value="1"/>
</dbReference>
<reference evidence="4" key="1">
    <citation type="submission" date="2018-02" db="EMBL/GenBank/DDBJ databases">
        <authorList>
            <person name="Kim S.-K."/>
            <person name="Jung H.-I."/>
            <person name="Lee S.-W."/>
        </authorList>
    </citation>
    <scope>NUCLEOTIDE SEQUENCE</scope>
    <source>
        <strain evidence="4">SK3146</strain>
    </source>
</reference>